<keyword evidence="4 7" id="KW-0418">Kinase</keyword>
<evidence type="ECO:0000256" key="2">
    <source>
        <dbReference type="ARBA" id="ARBA00022553"/>
    </source>
</evidence>
<reference evidence="8 9" key="1">
    <citation type="journal article" date="2020" name="Cell Host Microbe">
        <title>Functional and Genomic Variation between Human-Derived Isolates of Lachnospiraceae Reveals Inter- and Intra-Species Diversity.</title>
        <authorList>
            <person name="Sorbara M.T."/>
            <person name="Littmann E.R."/>
            <person name="Fontana E."/>
            <person name="Moody T.U."/>
            <person name="Kohout C.E."/>
            <person name="Gjonbalaj M."/>
            <person name="Eaton V."/>
            <person name="Seok R."/>
            <person name="Leiner I.M."/>
            <person name="Pamer E.G."/>
        </authorList>
    </citation>
    <scope>NUCLEOTIDE SEQUENCE [LARGE SCALE GENOMIC DNA]</scope>
    <source>
        <strain evidence="8 9">MSK.1.17</strain>
    </source>
</reference>
<evidence type="ECO:0000256" key="5">
    <source>
        <dbReference type="SAM" id="Phobius"/>
    </source>
</evidence>
<dbReference type="Proteomes" id="UP001299608">
    <property type="component" value="Unassembled WGS sequence"/>
</dbReference>
<evidence type="ECO:0000256" key="3">
    <source>
        <dbReference type="ARBA" id="ARBA00022679"/>
    </source>
</evidence>
<evidence type="ECO:0000259" key="6">
    <source>
        <dbReference type="PROSITE" id="PS50885"/>
    </source>
</evidence>
<comment type="subcellular location">
    <subcellularLocation>
        <location evidence="1">Membrane</location>
    </subcellularLocation>
</comment>
<dbReference type="InterPro" id="IPR003660">
    <property type="entry name" value="HAMP_dom"/>
</dbReference>
<dbReference type="SUPFAM" id="SSF55874">
    <property type="entry name" value="ATPase domain of HSP90 chaperone/DNA topoisomerase II/histidine kinase"/>
    <property type="match status" value="1"/>
</dbReference>
<reference evidence="8" key="2">
    <citation type="submission" date="2020-02" db="EMBL/GenBank/DDBJ databases">
        <authorList>
            <person name="Littmann E."/>
            <person name="Sorbara M."/>
        </authorList>
    </citation>
    <scope>NUCLEOTIDE SEQUENCE</scope>
    <source>
        <strain evidence="8">MSK.1.17</strain>
    </source>
</reference>
<dbReference type="Proteomes" id="UP000669239">
    <property type="component" value="Unassembled WGS sequence"/>
</dbReference>
<dbReference type="SMART" id="SM00387">
    <property type="entry name" value="HATPase_c"/>
    <property type="match status" value="1"/>
</dbReference>
<dbReference type="InterPro" id="IPR050640">
    <property type="entry name" value="Bact_2-comp_sensor_kinase"/>
</dbReference>
<keyword evidence="5" id="KW-0472">Membrane</keyword>
<comment type="caution">
    <text evidence="7">The sequence shown here is derived from an EMBL/GenBank/DDBJ whole genome shotgun (WGS) entry which is preliminary data.</text>
</comment>
<dbReference type="Pfam" id="PF06580">
    <property type="entry name" value="His_kinase"/>
    <property type="match status" value="1"/>
</dbReference>
<feature type="transmembrane region" description="Helical" evidence="5">
    <location>
        <begin position="20"/>
        <end position="40"/>
    </location>
</feature>
<dbReference type="InterPro" id="IPR003594">
    <property type="entry name" value="HATPase_dom"/>
</dbReference>
<dbReference type="CDD" id="cd06225">
    <property type="entry name" value="HAMP"/>
    <property type="match status" value="1"/>
</dbReference>
<dbReference type="RefSeq" id="WP_117560396.1">
    <property type="nucleotide sequence ID" value="NZ_BAABZL010000001.1"/>
</dbReference>
<accession>A0AAW5C1L9</accession>
<name>A0AAW5C1L9_9FIRM</name>
<sequence length="611" mass="68710">MKGKLRLLDHFNNMKIGRKIMSAFVMASIVPILTIQFIGYNMNSNSLKRKIDTLMVDNLTQLSERVDLTMDIYSNLVYQIYVDDKIIENVNTLLNGNGEGREVAFHAIYNRLQQAEKSVRGIRSISVICANGQSVTYDAGTGSSIENLWDDYGDLREIAPYRDVQGMPGMLVTPTTRHKGYDGDAFYFHISKCMYDYNNLDRGTIATIVMSVDESVLRDICAVAIAEDEAEYNINFITDTNGFVISYPNSFYTGISMNPKLTVQEFVQVTGLLKGQNTAVNKYVNGHRGWVYYNVYNKDYMMRDIRNNQIMFILISLAAILFSSVLISYIVRRIGSSVALIIDGIDQVKEGNLNVSVALDSKDELGQIASNFNDMTGKVRNLIAEVSEAKDKQKDAEIRALEAQINPHFLYNTLDSINWMAIEKEEYGISRMLRNLGVILRYSVNRSNQMVSVTEVADWLEKYISLQQMRFNQSFRFELNVAEAAGSVRIYKLLLQPFVENAVIHGFKGMEKGGVLRVDIFLSDTGERLNIIIEDNGKGMPREMAESFNVREQAVRDEGGSIGLHNAFARMDMYYGREAVWNVNSIEGMGTVITLTLPVGTAGGNSCPDTP</sequence>
<dbReference type="EMBL" id="JAKNGE010000013">
    <property type="protein sequence ID" value="MCG4746144.1"/>
    <property type="molecule type" value="Genomic_DNA"/>
</dbReference>
<keyword evidence="5" id="KW-1133">Transmembrane helix</keyword>
<dbReference type="InterPro" id="IPR010559">
    <property type="entry name" value="Sig_transdc_His_kin_internal"/>
</dbReference>
<dbReference type="PROSITE" id="PS50885">
    <property type="entry name" value="HAMP"/>
    <property type="match status" value="1"/>
</dbReference>
<dbReference type="Gene3D" id="3.30.565.10">
    <property type="entry name" value="Histidine kinase-like ATPase, C-terminal domain"/>
    <property type="match status" value="1"/>
</dbReference>
<feature type="transmembrane region" description="Helical" evidence="5">
    <location>
        <begin position="310"/>
        <end position="331"/>
    </location>
</feature>
<dbReference type="SUPFAM" id="SSF158472">
    <property type="entry name" value="HAMP domain-like"/>
    <property type="match status" value="1"/>
</dbReference>
<dbReference type="EMBL" id="JAAITT010000040">
    <property type="protein sequence ID" value="NSJ51390.1"/>
    <property type="molecule type" value="Genomic_DNA"/>
</dbReference>
<dbReference type="PANTHER" id="PTHR34220:SF7">
    <property type="entry name" value="SENSOR HISTIDINE KINASE YPDA"/>
    <property type="match status" value="1"/>
</dbReference>
<dbReference type="AlphaFoldDB" id="A0AAW5C1L9"/>
<organism evidence="7 10">
    <name type="scientific">Enterocloster aldenensis</name>
    <dbReference type="NCBI Taxonomy" id="358742"/>
    <lineage>
        <taxon>Bacteria</taxon>
        <taxon>Bacillati</taxon>
        <taxon>Bacillota</taxon>
        <taxon>Clostridia</taxon>
        <taxon>Lachnospirales</taxon>
        <taxon>Lachnospiraceae</taxon>
        <taxon>Enterocloster</taxon>
    </lineage>
</organism>
<evidence type="ECO:0000313" key="7">
    <source>
        <dbReference type="EMBL" id="MCG4746144.1"/>
    </source>
</evidence>
<evidence type="ECO:0000256" key="1">
    <source>
        <dbReference type="ARBA" id="ARBA00004370"/>
    </source>
</evidence>
<keyword evidence="3" id="KW-0808">Transferase</keyword>
<dbReference type="GO" id="GO:0016020">
    <property type="term" value="C:membrane"/>
    <property type="evidence" value="ECO:0007669"/>
    <property type="project" value="UniProtKB-SubCell"/>
</dbReference>
<proteinExistence type="predicted"/>
<evidence type="ECO:0000313" key="8">
    <source>
        <dbReference type="EMBL" id="NSJ51390.1"/>
    </source>
</evidence>
<keyword evidence="2" id="KW-0597">Phosphoprotein</keyword>
<protein>
    <submittedName>
        <fullName evidence="7">Sensor histidine kinase</fullName>
    </submittedName>
</protein>
<dbReference type="GeneID" id="97206983"/>
<dbReference type="PANTHER" id="PTHR34220">
    <property type="entry name" value="SENSOR HISTIDINE KINASE YPDA"/>
    <property type="match status" value="1"/>
</dbReference>
<keyword evidence="9" id="KW-1185">Reference proteome</keyword>
<dbReference type="SMART" id="SM00304">
    <property type="entry name" value="HAMP"/>
    <property type="match status" value="1"/>
</dbReference>
<dbReference type="Gene3D" id="6.10.340.10">
    <property type="match status" value="1"/>
</dbReference>
<dbReference type="InterPro" id="IPR036890">
    <property type="entry name" value="HATPase_C_sf"/>
</dbReference>
<feature type="domain" description="HAMP" evidence="6">
    <location>
        <begin position="332"/>
        <end position="384"/>
    </location>
</feature>
<dbReference type="GO" id="GO:0000155">
    <property type="term" value="F:phosphorelay sensor kinase activity"/>
    <property type="evidence" value="ECO:0007669"/>
    <property type="project" value="InterPro"/>
</dbReference>
<gene>
    <name evidence="8" type="ORF">G5B36_22155</name>
    <name evidence="7" type="ORF">L0N08_12025</name>
</gene>
<evidence type="ECO:0000313" key="10">
    <source>
        <dbReference type="Proteomes" id="UP001299608"/>
    </source>
</evidence>
<evidence type="ECO:0000313" key="9">
    <source>
        <dbReference type="Proteomes" id="UP000669239"/>
    </source>
</evidence>
<dbReference type="Pfam" id="PF00672">
    <property type="entry name" value="HAMP"/>
    <property type="match status" value="1"/>
</dbReference>
<keyword evidence="5" id="KW-0812">Transmembrane</keyword>
<dbReference type="Pfam" id="PF02518">
    <property type="entry name" value="HATPase_c"/>
    <property type="match status" value="1"/>
</dbReference>
<reference evidence="7" key="3">
    <citation type="submission" date="2022-01" db="EMBL/GenBank/DDBJ databases">
        <title>Collection of gut derived symbiotic bacterial strains cultured from healthy donors.</title>
        <authorList>
            <person name="Lin H."/>
            <person name="Kohout C."/>
            <person name="Waligurski E."/>
            <person name="Pamer E.G."/>
        </authorList>
    </citation>
    <scope>NUCLEOTIDE SEQUENCE</scope>
    <source>
        <strain evidence="7">DFI.6.55</strain>
    </source>
</reference>
<evidence type="ECO:0000256" key="4">
    <source>
        <dbReference type="ARBA" id="ARBA00022777"/>
    </source>
</evidence>